<dbReference type="Proteomes" id="UP000192674">
    <property type="component" value="Unassembled WGS sequence"/>
</dbReference>
<accession>A0A1W2FYV9</accession>
<protein>
    <submittedName>
        <fullName evidence="2">Uncharacterized protein</fullName>
    </submittedName>
</protein>
<evidence type="ECO:0000313" key="3">
    <source>
        <dbReference type="Proteomes" id="UP000192674"/>
    </source>
</evidence>
<keyword evidence="1" id="KW-0472">Membrane</keyword>
<feature type="transmembrane region" description="Helical" evidence="1">
    <location>
        <begin position="12"/>
        <end position="37"/>
    </location>
</feature>
<dbReference type="AlphaFoldDB" id="A0A1W2FYV9"/>
<organism evidence="2 3">
    <name type="scientific">Kibdelosporangium aridum</name>
    <dbReference type="NCBI Taxonomy" id="2030"/>
    <lineage>
        <taxon>Bacteria</taxon>
        <taxon>Bacillati</taxon>
        <taxon>Actinomycetota</taxon>
        <taxon>Actinomycetes</taxon>
        <taxon>Pseudonocardiales</taxon>
        <taxon>Pseudonocardiaceae</taxon>
        <taxon>Kibdelosporangium</taxon>
    </lineage>
</organism>
<keyword evidence="1" id="KW-1133">Transmembrane helix</keyword>
<dbReference type="RefSeq" id="WP_084434721.1">
    <property type="nucleotide sequence ID" value="NZ_FWXV01000020.1"/>
</dbReference>
<dbReference type="EMBL" id="FWXV01000020">
    <property type="protein sequence ID" value="SMD27120.1"/>
    <property type="molecule type" value="Genomic_DNA"/>
</dbReference>
<evidence type="ECO:0000313" key="2">
    <source>
        <dbReference type="EMBL" id="SMD27120.1"/>
    </source>
</evidence>
<dbReference type="OrthoDB" id="3687320at2"/>
<sequence>MSTPDQSRGKALKIALLIVIISVLLVAGVLITSRIVYLSTDSGVETQGKRPYTACVVSQPALDKAKVSVSTEGTMSGDFHFSCTYETRKGSDGGTSSKAEVTVTKAAAEAVETNADSVFDEFSSGRTMGNPIVLEADYEFGSHRKLSLATIGKETFVDLYVLNGTILYKITYSSSTKGFFSDRPTSADAVEVRVLTIARDIEDRLEDCSALPSTGQTRAQRRLEQARCPFAYED</sequence>
<keyword evidence="3" id="KW-1185">Reference proteome</keyword>
<reference evidence="2 3" key="1">
    <citation type="submission" date="2017-04" db="EMBL/GenBank/DDBJ databases">
        <authorList>
            <person name="Afonso C.L."/>
            <person name="Miller P.J."/>
            <person name="Scott M.A."/>
            <person name="Spackman E."/>
            <person name="Goraichik I."/>
            <person name="Dimitrov K.M."/>
            <person name="Suarez D.L."/>
            <person name="Swayne D.E."/>
        </authorList>
    </citation>
    <scope>NUCLEOTIDE SEQUENCE [LARGE SCALE GENOMIC DNA]</scope>
    <source>
        <strain evidence="2 3">DSM 43828</strain>
    </source>
</reference>
<evidence type="ECO:0000256" key="1">
    <source>
        <dbReference type="SAM" id="Phobius"/>
    </source>
</evidence>
<keyword evidence="1" id="KW-0812">Transmembrane</keyword>
<name>A0A1W2FYV9_KIBAR</name>
<gene>
    <name evidence="2" type="ORF">SAMN05661093_10717</name>
</gene>
<proteinExistence type="predicted"/>